<dbReference type="CDD" id="cd16926">
    <property type="entry name" value="HATPase_MutL-MLH-PMS-like"/>
    <property type="match status" value="1"/>
</dbReference>
<dbReference type="SMART" id="SM01340">
    <property type="entry name" value="DNA_mis_repair"/>
    <property type="match status" value="1"/>
</dbReference>
<dbReference type="GO" id="GO:0032389">
    <property type="term" value="C:MutLalpha complex"/>
    <property type="evidence" value="ECO:0007669"/>
    <property type="project" value="TreeGrafter"/>
</dbReference>
<evidence type="ECO:0000259" key="6">
    <source>
        <dbReference type="SMART" id="SM01340"/>
    </source>
</evidence>
<dbReference type="SUPFAM" id="SSF118116">
    <property type="entry name" value="DNA mismatch repair protein MutL"/>
    <property type="match status" value="1"/>
</dbReference>
<dbReference type="NCBIfam" id="TIGR00585">
    <property type="entry name" value="mutl"/>
    <property type="match status" value="1"/>
</dbReference>
<evidence type="ECO:0000259" key="5">
    <source>
        <dbReference type="SMART" id="SM00853"/>
    </source>
</evidence>
<comment type="caution">
    <text evidence="7">The sequence shown here is derived from an EMBL/GenBank/DDBJ whole genome shotgun (WGS) entry which is preliminary data.</text>
</comment>
<name>A0A1X2G7U6_9FUNG</name>
<proteinExistence type="inferred from homology"/>
<feature type="compositionally biased region" description="Polar residues" evidence="4">
    <location>
        <begin position="423"/>
        <end position="433"/>
    </location>
</feature>
<dbReference type="SUPFAM" id="SSF55874">
    <property type="entry name" value="ATPase domain of HSP90 chaperone/DNA topoisomerase II/histidine kinase"/>
    <property type="match status" value="1"/>
</dbReference>
<feature type="region of interest" description="Disordered" evidence="4">
    <location>
        <begin position="340"/>
        <end position="454"/>
    </location>
</feature>
<dbReference type="Gene3D" id="3.30.1540.20">
    <property type="entry name" value="MutL, C-terminal domain, dimerisation subdomain"/>
    <property type="match status" value="1"/>
</dbReference>
<dbReference type="InterPro" id="IPR038973">
    <property type="entry name" value="MutL/Mlh/Pms-like"/>
</dbReference>
<feature type="compositionally biased region" description="Polar residues" evidence="4">
    <location>
        <begin position="380"/>
        <end position="396"/>
    </location>
</feature>
<dbReference type="Pfam" id="PF13589">
    <property type="entry name" value="HATPase_c_3"/>
    <property type="match status" value="1"/>
</dbReference>
<dbReference type="AlphaFoldDB" id="A0A1X2G7U6"/>
<evidence type="ECO:0000313" key="8">
    <source>
        <dbReference type="Proteomes" id="UP000242146"/>
    </source>
</evidence>
<dbReference type="GO" id="GO:0000710">
    <property type="term" value="P:meiotic mismatch repair"/>
    <property type="evidence" value="ECO:0007669"/>
    <property type="project" value="UniProtKB-ARBA"/>
</dbReference>
<dbReference type="PROSITE" id="PS00058">
    <property type="entry name" value="DNA_MISMATCH_REPAIR_1"/>
    <property type="match status" value="1"/>
</dbReference>
<feature type="domain" description="DNA mismatch repair protein S5" evidence="6">
    <location>
        <begin position="218"/>
        <end position="340"/>
    </location>
</feature>
<dbReference type="InterPro" id="IPR002099">
    <property type="entry name" value="MutL/Mlh/PMS"/>
</dbReference>
<dbReference type="PANTHER" id="PTHR10073">
    <property type="entry name" value="DNA MISMATCH REPAIR PROTEIN MLH, PMS, MUTL"/>
    <property type="match status" value="1"/>
</dbReference>
<evidence type="ECO:0000256" key="3">
    <source>
        <dbReference type="ARBA" id="ARBA00070941"/>
    </source>
</evidence>
<dbReference type="OrthoDB" id="10263226at2759"/>
<dbReference type="Pfam" id="PF01119">
    <property type="entry name" value="DNA_mis_repair"/>
    <property type="match status" value="1"/>
</dbReference>
<dbReference type="Gene3D" id="3.30.1370.100">
    <property type="entry name" value="MutL, C-terminal domain, regulatory subdomain"/>
    <property type="match status" value="1"/>
</dbReference>
<organism evidence="7 8">
    <name type="scientific">Hesseltinella vesiculosa</name>
    <dbReference type="NCBI Taxonomy" id="101127"/>
    <lineage>
        <taxon>Eukaryota</taxon>
        <taxon>Fungi</taxon>
        <taxon>Fungi incertae sedis</taxon>
        <taxon>Mucoromycota</taxon>
        <taxon>Mucoromycotina</taxon>
        <taxon>Mucoromycetes</taxon>
        <taxon>Mucorales</taxon>
        <taxon>Cunninghamellaceae</taxon>
        <taxon>Hesseltinella</taxon>
    </lineage>
</organism>
<feature type="region of interest" description="Disordered" evidence="4">
    <location>
        <begin position="796"/>
        <end position="824"/>
    </location>
</feature>
<dbReference type="InterPro" id="IPR037198">
    <property type="entry name" value="MutL_C_sf"/>
</dbReference>
<evidence type="ECO:0000256" key="4">
    <source>
        <dbReference type="SAM" id="MobiDB-lite"/>
    </source>
</evidence>
<dbReference type="PANTHER" id="PTHR10073:SF52">
    <property type="entry name" value="MISMATCH REPAIR ENDONUCLEASE PMS2"/>
    <property type="match status" value="1"/>
</dbReference>
<evidence type="ECO:0000313" key="7">
    <source>
        <dbReference type="EMBL" id="ORX47224.1"/>
    </source>
</evidence>
<dbReference type="Proteomes" id="UP000242146">
    <property type="component" value="Unassembled WGS sequence"/>
</dbReference>
<evidence type="ECO:0000256" key="1">
    <source>
        <dbReference type="ARBA" id="ARBA00006082"/>
    </source>
</evidence>
<dbReference type="GO" id="GO:0016887">
    <property type="term" value="F:ATP hydrolysis activity"/>
    <property type="evidence" value="ECO:0007669"/>
    <property type="project" value="InterPro"/>
</dbReference>
<sequence length="824" mass="90596">MASIIKPIDKFSIHRICSGQVISDLASSLKELIENSVDANATSIDVTFKDNGLEGIEVTDNGSGIDPSNYESLALKHHTSKIADFSDLEHIVTFGFRGEALSSLCAIARVIVTTATKDQAPKGVQLEYDREGQLVSQTPIARSVGTTVSVTNLFHTLPVRLHEFKRNIKRDYSKALALVQSYCVISTGIRVVAFNDPSKGPRTRLMGTSGNADLRDNLTNVFGAKLVSQLQPFEIDLTPNIQGCITGYISKPQFGLGRKSGDRQYFFINGRPCTLSKIAKTFNEIYQSFIANHYPFVIANLKIPTDSYDVNVTPDKRTIYLHQEHALVENIIEKLGSQFEPSRSTYDPNPMVAQSAPASSASPTPIDSPLTDDSPATPPTRRTASLASSVPRSLQQLGALANPSGNAYRPLSSRLTDASSSSNKRASTNTLNSYIKRSKPDPPSSSSSSPSIRDLSSFLAGTSRTPVLEEVADLSSTALPTDDNNTIPTAEDPADVAGATTDTPAKDTRDAKEQDEDGDAAFDSKDMDLDDEPKSEKTTGGRLWRCLNRTSVCQISYSALQLTWQAPTEAEGLAQDDPVVATFTKSLKQADLNVDDNDKATRALNLVISKQDFAGMKILGQFNLGFIIVLLHRDLFIIDQHAADEKFNFETLQLTTVINGQKLIKPQHIDLTPSEELIVMDNTDIFHANGFDIQVDPEQEPTHRIKIVSQPFSRNTMLDKKDISELVHLIDENPGKMVRCSRIRSMFASRACRKSVMIGDSLNSSQMDKIIRHMGEINQPWNCPHGRPTMRHLITLPSPSHSQQRRRIHSSRHILTHRGSLLAS</sequence>
<dbReference type="GO" id="GO:0005524">
    <property type="term" value="F:ATP binding"/>
    <property type="evidence" value="ECO:0007669"/>
    <property type="project" value="InterPro"/>
</dbReference>
<feature type="compositionally biased region" description="Basic and acidic residues" evidence="4">
    <location>
        <begin position="522"/>
        <end position="539"/>
    </location>
</feature>
<dbReference type="InterPro" id="IPR014790">
    <property type="entry name" value="MutL_C"/>
</dbReference>
<evidence type="ECO:0000256" key="2">
    <source>
        <dbReference type="ARBA" id="ARBA00022763"/>
    </source>
</evidence>
<feature type="compositionally biased region" description="Low complexity" evidence="4">
    <location>
        <begin position="350"/>
        <end position="369"/>
    </location>
</feature>
<dbReference type="FunFam" id="3.30.565.10:FF:000014">
    <property type="entry name" value="Mismatch repair endonuclease pms1, putative"/>
    <property type="match status" value="1"/>
</dbReference>
<dbReference type="InterPro" id="IPR020568">
    <property type="entry name" value="Ribosomal_Su5_D2-typ_SF"/>
</dbReference>
<feature type="compositionally biased region" description="Basic residues" evidence="4">
    <location>
        <begin position="803"/>
        <end position="816"/>
    </location>
</feature>
<reference evidence="7 8" key="1">
    <citation type="submission" date="2016-07" db="EMBL/GenBank/DDBJ databases">
        <title>Pervasive Adenine N6-methylation of Active Genes in Fungi.</title>
        <authorList>
            <consortium name="DOE Joint Genome Institute"/>
            <person name="Mondo S.J."/>
            <person name="Dannebaum R.O."/>
            <person name="Kuo R.C."/>
            <person name="Labutti K."/>
            <person name="Haridas S."/>
            <person name="Kuo A."/>
            <person name="Salamov A."/>
            <person name="Ahrendt S.R."/>
            <person name="Lipzen A."/>
            <person name="Sullivan W."/>
            <person name="Andreopoulos W.B."/>
            <person name="Clum A."/>
            <person name="Lindquist E."/>
            <person name="Daum C."/>
            <person name="Ramamoorthy G.K."/>
            <person name="Gryganskyi A."/>
            <person name="Culley D."/>
            <person name="Magnuson J.K."/>
            <person name="James T.Y."/>
            <person name="O'Malley M.A."/>
            <person name="Stajich J.E."/>
            <person name="Spatafora J.W."/>
            <person name="Visel A."/>
            <person name="Grigoriev I.V."/>
        </authorList>
    </citation>
    <scope>NUCLEOTIDE SEQUENCE [LARGE SCALE GENOMIC DNA]</scope>
    <source>
        <strain evidence="7 8">NRRL 3301</strain>
    </source>
</reference>
<dbReference type="CDD" id="cd03484">
    <property type="entry name" value="MutL_Trans_hPMS_2_like"/>
    <property type="match status" value="1"/>
</dbReference>
<dbReference type="STRING" id="101127.A0A1X2G7U6"/>
<feature type="region of interest" description="Disordered" evidence="4">
    <location>
        <begin position="474"/>
        <end position="539"/>
    </location>
</feature>
<dbReference type="SUPFAM" id="SSF54211">
    <property type="entry name" value="Ribosomal protein S5 domain 2-like"/>
    <property type="match status" value="1"/>
</dbReference>
<feature type="compositionally biased region" description="Polar residues" evidence="4">
    <location>
        <begin position="474"/>
        <end position="488"/>
    </location>
</feature>
<feature type="domain" description="MutL C-terminal dimerisation" evidence="5">
    <location>
        <begin position="618"/>
        <end position="762"/>
    </location>
</feature>
<protein>
    <recommendedName>
        <fullName evidence="3">DNA mismatch repair protein PMS1</fullName>
    </recommendedName>
</protein>
<dbReference type="Pfam" id="PF08676">
    <property type="entry name" value="MutL_C"/>
    <property type="match status" value="1"/>
</dbReference>
<dbReference type="FunFam" id="3.30.1540.20:FF:000019">
    <property type="entry name" value="PMS1 homolog 2, mismatch repair system component"/>
    <property type="match status" value="1"/>
</dbReference>
<dbReference type="SMART" id="SM00853">
    <property type="entry name" value="MutL_C"/>
    <property type="match status" value="1"/>
</dbReference>
<dbReference type="Gene3D" id="3.30.230.10">
    <property type="match status" value="1"/>
</dbReference>
<dbReference type="GO" id="GO:0030983">
    <property type="term" value="F:mismatched DNA binding"/>
    <property type="evidence" value="ECO:0007669"/>
    <property type="project" value="InterPro"/>
</dbReference>
<comment type="similarity">
    <text evidence="1">Belongs to the DNA mismatch repair MutL/HexB family.</text>
</comment>
<dbReference type="InterPro" id="IPR013507">
    <property type="entry name" value="DNA_mismatch_S5_2-like"/>
</dbReference>
<dbReference type="EMBL" id="MCGT01000034">
    <property type="protein sequence ID" value="ORX47224.1"/>
    <property type="molecule type" value="Genomic_DNA"/>
</dbReference>
<feature type="compositionally biased region" description="Low complexity" evidence="4">
    <location>
        <begin position="444"/>
        <end position="454"/>
    </location>
</feature>
<dbReference type="GO" id="GO:0140664">
    <property type="term" value="F:ATP-dependent DNA damage sensor activity"/>
    <property type="evidence" value="ECO:0007669"/>
    <property type="project" value="InterPro"/>
</dbReference>
<accession>A0A1X2G7U6</accession>
<dbReference type="InterPro" id="IPR036890">
    <property type="entry name" value="HATPase_C_sf"/>
</dbReference>
<dbReference type="InterPro" id="IPR042120">
    <property type="entry name" value="MutL_C_dimsub"/>
</dbReference>
<feature type="compositionally biased region" description="Low complexity" evidence="4">
    <location>
        <begin position="412"/>
        <end position="422"/>
    </location>
</feature>
<dbReference type="InterPro" id="IPR042121">
    <property type="entry name" value="MutL_C_regsub"/>
</dbReference>
<keyword evidence="2" id="KW-0227">DNA damage</keyword>
<dbReference type="Gene3D" id="3.30.565.10">
    <property type="entry name" value="Histidine kinase-like ATPase, C-terminal domain"/>
    <property type="match status" value="1"/>
</dbReference>
<keyword evidence="8" id="KW-1185">Reference proteome</keyword>
<dbReference type="FunFam" id="3.30.1370.100:FF:000001">
    <property type="entry name" value="Mismatch repair endonuclease pms1, putative"/>
    <property type="match status" value="1"/>
</dbReference>
<dbReference type="InterPro" id="IPR014721">
    <property type="entry name" value="Ribsml_uS5_D2-typ_fold_subgr"/>
</dbReference>
<dbReference type="InterPro" id="IPR014762">
    <property type="entry name" value="DNA_mismatch_repair_CS"/>
</dbReference>
<gene>
    <name evidence="7" type="ORF">DM01DRAFT_1327247</name>
</gene>